<dbReference type="Pfam" id="PF13679">
    <property type="entry name" value="Methyltransf_32"/>
    <property type="match status" value="1"/>
</dbReference>
<name>A0A146KHS6_9EUKA</name>
<dbReference type="PANTHER" id="PTHR12496:SF0">
    <property type="entry name" value="METHYLTRANSFERASE DOMAIN-CONTAINING PROTEIN"/>
    <property type="match status" value="1"/>
</dbReference>
<keyword evidence="2" id="KW-0489">Methyltransferase</keyword>
<feature type="non-terminal residue" evidence="2">
    <location>
        <position position="1"/>
    </location>
</feature>
<feature type="non-terminal residue" evidence="2">
    <location>
        <position position="271"/>
    </location>
</feature>
<sequence length="271" mass="31279">QTSGSVIQSNAFSLQEFYARFLMQQFSSTADHQKHHHVQGQLAQHFQQELVYRENLPMQKFATLGLHACGDLSVIALQMLLQKDVKFAFTIPCCYPHLSLFPLNSQFSKICAPFQQFKRPKQNRMKLQNLEVPRHIFNYACADFGESLQSFTKTVEQFWRRAVLEYFKVKNGFAEIEVVKDSGKELHIYIKDYLQDKGCQVSEEEIQAEITRLKKKKYAIAAHLLVRRISGQVIEGMLLVDRLMYLRQQGFKGAIEWCMGGLSGRGFAVWG</sequence>
<dbReference type="EMBL" id="GDID01000918">
    <property type="protein sequence ID" value="JAP95688.1"/>
    <property type="molecule type" value="Transcribed_RNA"/>
</dbReference>
<evidence type="ECO:0000313" key="2">
    <source>
        <dbReference type="EMBL" id="JAP95688.1"/>
    </source>
</evidence>
<dbReference type="InterPro" id="IPR052220">
    <property type="entry name" value="METTL25"/>
</dbReference>
<dbReference type="InterPro" id="IPR025714">
    <property type="entry name" value="Methyltranfer_dom"/>
</dbReference>
<dbReference type="GO" id="GO:0008168">
    <property type="term" value="F:methyltransferase activity"/>
    <property type="evidence" value="ECO:0007669"/>
    <property type="project" value="UniProtKB-KW"/>
</dbReference>
<keyword evidence="2" id="KW-0808">Transferase</keyword>
<reference evidence="2" key="1">
    <citation type="submission" date="2015-07" db="EMBL/GenBank/DDBJ databases">
        <title>Adaptation to a free-living lifestyle via gene acquisitions in the diplomonad Trepomonas sp. PC1.</title>
        <authorList>
            <person name="Xu F."/>
            <person name="Jerlstrom-Hultqvist J."/>
            <person name="Kolisko M."/>
            <person name="Simpson A.G.B."/>
            <person name="Roger A.J."/>
            <person name="Svard S.G."/>
            <person name="Andersson J.O."/>
        </authorList>
    </citation>
    <scope>NUCLEOTIDE SEQUENCE</scope>
    <source>
        <strain evidence="2">PC1</strain>
    </source>
</reference>
<organism evidence="2">
    <name type="scientific">Trepomonas sp. PC1</name>
    <dbReference type="NCBI Taxonomy" id="1076344"/>
    <lineage>
        <taxon>Eukaryota</taxon>
        <taxon>Metamonada</taxon>
        <taxon>Diplomonadida</taxon>
        <taxon>Hexamitidae</taxon>
        <taxon>Hexamitinae</taxon>
        <taxon>Trepomonas</taxon>
    </lineage>
</organism>
<dbReference type="GO" id="GO:0032259">
    <property type="term" value="P:methylation"/>
    <property type="evidence" value="ECO:0007669"/>
    <property type="project" value="UniProtKB-KW"/>
</dbReference>
<accession>A0A146KHS6</accession>
<dbReference type="AlphaFoldDB" id="A0A146KHS6"/>
<evidence type="ECO:0000259" key="1">
    <source>
        <dbReference type="Pfam" id="PF13679"/>
    </source>
</evidence>
<feature type="domain" description="Methyltransferase" evidence="1">
    <location>
        <begin position="39"/>
        <end position="98"/>
    </location>
</feature>
<dbReference type="PANTHER" id="PTHR12496">
    <property type="entry name" value="CGI-41 METHYLTRANSFERASE"/>
    <property type="match status" value="1"/>
</dbReference>
<proteinExistence type="predicted"/>
<gene>
    <name evidence="2" type="ORF">TPC1_11232</name>
</gene>
<protein>
    <submittedName>
        <fullName evidence="2">Methyltransferase domain-containing protein</fullName>
    </submittedName>
</protein>